<evidence type="ECO:0000313" key="6">
    <source>
        <dbReference type="Proteomes" id="UP000331127"/>
    </source>
</evidence>
<dbReference type="OrthoDB" id="3699454at2"/>
<organism evidence="5 6">
    <name type="scientific">Acrocarpospora macrocephala</name>
    <dbReference type="NCBI Taxonomy" id="150177"/>
    <lineage>
        <taxon>Bacteria</taxon>
        <taxon>Bacillati</taxon>
        <taxon>Actinomycetota</taxon>
        <taxon>Actinomycetes</taxon>
        <taxon>Streptosporangiales</taxon>
        <taxon>Streptosporangiaceae</taxon>
        <taxon>Acrocarpospora</taxon>
    </lineage>
</organism>
<keyword evidence="2" id="KW-0479">Metal-binding</keyword>
<reference evidence="5 6" key="1">
    <citation type="submission" date="2019-10" db="EMBL/GenBank/DDBJ databases">
        <title>Whole genome shotgun sequence of Acrocarpospora macrocephala NBRC 16266.</title>
        <authorList>
            <person name="Ichikawa N."/>
            <person name="Kimura A."/>
            <person name="Kitahashi Y."/>
            <person name="Komaki H."/>
            <person name="Oguchi A."/>
        </authorList>
    </citation>
    <scope>NUCLEOTIDE SEQUENCE [LARGE SCALE GENOMIC DNA]</scope>
    <source>
        <strain evidence="5 6">NBRC 16266</strain>
    </source>
</reference>
<evidence type="ECO:0000259" key="3">
    <source>
        <dbReference type="Pfam" id="PF13359"/>
    </source>
</evidence>
<sequence length="279" mass="30949">MIPYRATLDVPRELARHLARLLRAERHRRHTPKGSRALTCFHQAVFALRWFRNGGDITALGRDHGISRATAYRYLQEAVDVLADQAPGLHQALDRARADHLPHLILDGKLIPSDRCAEQTISIKGKDIDLWYSGKAHAHGGNVQALFAPDGFPLWISHVAPGSVHDLTAARRDVLGALYRLATRDGIPTLADGAYEGAGHGVHTPIPQPEDGRDLSPDNRTYNRLLRNLRCLGERGFALLTQRWRTLQHITASPSRIGDIAKAALALTHFEHGYLTGIR</sequence>
<evidence type="ECO:0000256" key="2">
    <source>
        <dbReference type="ARBA" id="ARBA00022723"/>
    </source>
</evidence>
<comment type="caution">
    <text evidence="5">The sequence shown here is derived from an EMBL/GenBank/DDBJ whole genome shotgun (WGS) entry which is preliminary data.</text>
</comment>
<evidence type="ECO:0000313" key="4">
    <source>
        <dbReference type="EMBL" id="GES08510.1"/>
    </source>
</evidence>
<feature type="domain" description="DDE Tnp4" evidence="3">
    <location>
        <begin position="107"/>
        <end position="268"/>
    </location>
</feature>
<dbReference type="EMBL" id="BLAE01000010">
    <property type="protein sequence ID" value="GES08510.1"/>
    <property type="molecule type" value="Genomic_DNA"/>
</dbReference>
<evidence type="ECO:0000256" key="1">
    <source>
        <dbReference type="ARBA" id="ARBA00001968"/>
    </source>
</evidence>
<proteinExistence type="predicted"/>
<keyword evidence="6" id="KW-1185">Reference proteome</keyword>
<dbReference type="InterPro" id="IPR027806">
    <property type="entry name" value="HARBI1_dom"/>
</dbReference>
<name>A0A5M3X7D4_9ACTN</name>
<evidence type="ECO:0000313" key="5">
    <source>
        <dbReference type="EMBL" id="GES17000.1"/>
    </source>
</evidence>
<dbReference type="AlphaFoldDB" id="A0A5M3X7D4"/>
<dbReference type="GO" id="GO:0046872">
    <property type="term" value="F:metal ion binding"/>
    <property type="evidence" value="ECO:0007669"/>
    <property type="project" value="UniProtKB-KW"/>
</dbReference>
<comment type="cofactor">
    <cofactor evidence="1">
        <name>a divalent metal cation</name>
        <dbReference type="ChEBI" id="CHEBI:60240"/>
    </cofactor>
</comment>
<gene>
    <name evidence="4" type="ORF">Amac_021060</name>
    <name evidence="5" type="ORF">Amac_105980</name>
</gene>
<dbReference type="Pfam" id="PF13359">
    <property type="entry name" value="DDE_Tnp_4"/>
    <property type="match status" value="1"/>
</dbReference>
<protein>
    <submittedName>
        <fullName evidence="5">Transposase</fullName>
    </submittedName>
</protein>
<dbReference type="EMBL" id="BLAE01000131">
    <property type="protein sequence ID" value="GES17000.1"/>
    <property type="molecule type" value="Genomic_DNA"/>
</dbReference>
<dbReference type="Proteomes" id="UP000331127">
    <property type="component" value="Unassembled WGS sequence"/>
</dbReference>
<accession>A0A5M3X7D4</accession>
<dbReference type="RefSeq" id="WP_155354104.1">
    <property type="nucleotide sequence ID" value="NZ_BLAE01000010.1"/>
</dbReference>